<protein>
    <submittedName>
        <fullName evidence="1">Uncharacterized protein</fullName>
    </submittedName>
</protein>
<proteinExistence type="predicted"/>
<reference evidence="1 2" key="1">
    <citation type="submission" date="2009-02" db="EMBL/GenBank/DDBJ databases">
        <authorList>
            <person name="Fulton L."/>
            <person name="Clifton S."/>
            <person name="Fulton B."/>
            <person name="Xu J."/>
            <person name="Minx P."/>
            <person name="Pepin K.H."/>
            <person name="Johnson M."/>
            <person name="Bhonagiri V."/>
            <person name="Nash W.E."/>
            <person name="Mardis E.R."/>
            <person name="Wilson R.K."/>
        </authorList>
    </citation>
    <scope>NUCLEOTIDE SEQUENCE [LARGE SCALE GENOMIC DNA]</scope>
    <source>
        <strain evidence="1 2">DSM 16841</strain>
    </source>
</reference>
<gene>
    <name evidence="1" type="ORF">ROSEINA2194_02980</name>
</gene>
<comment type="caution">
    <text evidence="1">The sequence shown here is derived from an EMBL/GenBank/DDBJ whole genome shotgun (WGS) entry which is preliminary data.</text>
</comment>
<dbReference type="EMBL" id="ACFY01000113">
    <property type="protein sequence ID" value="EEG93218.1"/>
    <property type="molecule type" value="Genomic_DNA"/>
</dbReference>
<reference evidence="1 2" key="2">
    <citation type="submission" date="2009-03" db="EMBL/GenBank/DDBJ databases">
        <title>Draft genome sequence of Roseburia inulinivorans (DSM 16841).</title>
        <authorList>
            <person name="Sudarsanam P."/>
            <person name="Ley R."/>
            <person name="Guruge J."/>
            <person name="Turnbaugh P.J."/>
            <person name="Mahowald M."/>
            <person name="Liep D."/>
            <person name="Gordon J."/>
        </authorList>
    </citation>
    <scope>NUCLEOTIDE SEQUENCE [LARGE SCALE GENOMIC DNA]</scope>
    <source>
        <strain evidence="1 2">DSM 16841</strain>
    </source>
</reference>
<sequence length="41" mass="4967">MENIMEKEPTLIEQKFEDAVKNFRKEMEKGKESMQYVLCKL</sequence>
<evidence type="ECO:0000313" key="2">
    <source>
        <dbReference type="Proteomes" id="UP000003561"/>
    </source>
</evidence>
<accession>C0FW54</accession>
<dbReference type="Proteomes" id="UP000003561">
    <property type="component" value="Unassembled WGS sequence"/>
</dbReference>
<evidence type="ECO:0000313" key="1">
    <source>
        <dbReference type="EMBL" id="EEG93218.1"/>
    </source>
</evidence>
<name>C0FW54_9FIRM</name>
<dbReference type="AlphaFoldDB" id="C0FW54"/>
<organism evidence="1 2">
    <name type="scientific">Roseburia inulinivorans DSM 16841</name>
    <dbReference type="NCBI Taxonomy" id="622312"/>
    <lineage>
        <taxon>Bacteria</taxon>
        <taxon>Bacillati</taxon>
        <taxon>Bacillota</taxon>
        <taxon>Clostridia</taxon>
        <taxon>Lachnospirales</taxon>
        <taxon>Lachnospiraceae</taxon>
        <taxon>Roseburia</taxon>
    </lineage>
</organism>